<dbReference type="InterPro" id="IPR050109">
    <property type="entry name" value="HTH-type_TetR-like_transc_reg"/>
</dbReference>
<keyword evidence="7" id="KW-1185">Reference proteome</keyword>
<dbReference type="PRINTS" id="PR00455">
    <property type="entry name" value="HTHTETR"/>
</dbReference>
<dbReference type="PANTHER" id="PTHR30055">
    <property type="entry name" value="HTH-TYPE TRANSCRIPTIONAL REGULATOR RUTR"/>
    <property type="match status" value="1"/>
</dbReference>
<evidence type="ECO:0000256" key="4">
    <source>
        <dbReference type="PROSITE-ProRule" id="PRU00335"/>
    </source>
</evidence>
<dbReference type="AlphaFoldDB" id="A0A9Q3UKX7"/>
<accession>A0A9Q3UKX7</accession>
<keyword evidence="2 4" id="KW-0238">DNA-binding</keyword>
<name>A0A9Q3UKX7_9GAMM</name>
<dbReference type="InterPro" id="IPR036271">
    <property type="entry name" value="Tet_transcr_reg_TetR-rel_C_sf"/>
</dbReference>
<keyword evidence="3" id="KW-0804">Transcription</keyword>
<dbReference type="RefSeq" id="WP_228232645.1">
    <property type="nucleotide sequence ID" value="NZ_JAJGNA010000002.1"/>
</dbReference>
<comment type="caution">
    <text evidence="6">The sequence shown here is derived from an EMBL/GenBank/DDBJ whole genome shotgun (WGS) entry which is preliminary data.</text>
</comment>
<feature type="domain" description="HTH tetR-type" evidence="5">
    <location>
        <begin position="15"/>
        <end position="75"/>
    </location>
</feature>
<evidence type="ECO:0000313" key="6">
    <source>
        <dbReference type="EMBL" id="MCC4307389.1"/>
    </source>
</evidence>
<dbReference type="PROSITE" id="PS50977">
    <property type="entry name" value="HTH_TETR_2"/>
    <property type="match status" value="1"/>
</dbReference>
<dbReference type="Pfam" id="PF00440">
    <property type="entry name" value="TetR_N"/>
    <property type="match status" value="1"/>
</dbReference>
<dbReference type="Gene3D" id="1.10.357.10">
    <property type="entry name" value="Tetracycline Repressor, domain 2"/>
    <property type="match status" value="1"/>
</dbReference>
<dbReference type="GO" id="GO:0003700">
    <property type="term" value="F:DNA-binding transcription factor activity"/>
    <property type="evidence" value="ECO:0007669"/>
    <property type="project" value="TreeGrafter"/>
</dbReference>
<gene>
    <name evidence="6" type="ORF">LL252_02300</name>
</gene>
<dbReference type="SUPFAM" id="SSF46689">
    <property type="entry name" value="Homeodomain-like"/>
    <property type="match status" value="1"/>
</dbReference>
<proteinExistence type="predicted"/>
<dbReference type="Pfam" id="PF13305">
    <property type="entry name" value="TetR_C_33"/>
    <property type="match status" value="1"/>
</dbReference>
<keyword evidence="1" id="KW-0805">Transcription regulation</keyword>
<organism evidence="6 7">
    <name type="scientific">Alloalcanivorax marinus</name>
    <dbReference type="NCBI Taxonomy" id="1177169"/>
    <lineage>
        <taxon>Bacteria</taxon>
        <taxon>Pseudomonadati</taxon>
        <taxon>Pseudomonadota</taxon>
        <taxon>Gammaproteobacteria</taxon>
        <taxon>Oceanospirillales</taxon>
        <taxon>Alcanivoracaceae</taxon>
        <taxon>Alloalcanivorax</taxon>
    </lineage>
</organism>
<dbReference type="PANTHER" id="PTHR30055:SF220">
    <property type="entry name" value="TETR-FAMILY REGULATORY PROTEIN"/>
    <property type="match status" value="1"/>
</dbReference>
<dbReference type="InterPro" id="IPR009057">
    <property type="entry name" value="Homeodomain-like_sf"/>
</dbReference>
<evidence type="ECO:0000256" key="2">
    <source>
        <dbReference type="ARBA" id="ARBA00023125"/>
    </source>
</evidence>
<dbReference type="SUPFAM" id="SSF48498">
    <property type="entry name" value="Tetracyclin repressor-like, C-terminal domain"/>
    <property type="match status" value="1"/>
</dbReference>
<evidence type="ECO:0000256" key="3">
    <source>
        <dbReference type="ARBA" id="ARBA00023163"/>
    </source>
</evidence>
<evidence type="ECO:0000259" key="5">
    <source>
        <dbReference type="PROSITE" id="PS50977"/>
    </source>
</evidence>
<dbReference type="EMBL" id="JAJGNA010000002">
    <property type="protein sequence ID" value="MCC4307389.1"/>
    <property type="molecule type" value="Genomic_DNA"/>
</dbReference>
<feature type="DNA-binding region" description="H-T-H motif" evidence="4">
    <location>
        <begin position="38"/>
        <end position="57"/>
    </location>
</feature>
<protein>
    <submittedName>
        <fullName evidence="6">TetR/AcrR family transcriptional regulator</fullName>
    </submittedName>
</protein>
<dbReference type="InterPro" id="IPR001647">
    <property type="entry name" value="HTH_TetR"/>
</dbReference>
<dbReference type="Proteomes" id="UP001108027">
    <property type="component" value="Unassembled WGS sequence"/>
</dbReference>
<dbReference type="InterPro" id="IPR025996">
    <property type="entry name" value="MT1864/Rv1816-like_C"/>
</dbReference>
<evidence type="ECO:0000256" key="1">
    <source>
        <dbReference type="ARBA" id="ARBA00023015"/>
    </source>
</evidence>
<evidence type="ECO:0000313" key="7">
    <source>
        <dbReference type="Proteomes" id="UP001108027"/>
    </source>
</evidence>
<sequence>MPSSKKTPTGRYHHGDLRRALVEEGLTLLAESGDSGFSLRELARRVGVTANASYRHFANKEALLQALASEGFRRLSAAQHEAEAGAADGEQLLAAGRSYVRFAHQHPALFGLMFSVIPPQRRGDELSEASRASFEALRQAVARGWPGAAPEPARVTRAAVRAWALVHGLSQLSLDGQLDWLEEDPLDLAQSVLAGAV</sequence>
<reference evidence="6" key="1">
    <citation type="submission" date="2021-10" db="EMBL/GenBank/DDBJ databases">
        <title>The diversity and Nitrogen Metabolism of Culturable Nitrate-Utilizing Bacteria Within the Oxygen Minimum Zone of the Changjiang (Yangtze River)Estuary.</title>
        <authorList>
            <person name="Zhang D."/>
            <person name="Zheng J."/>
            <person name="Liu S."/>
            <person name="He W."/>
        </authorList>
    </citation>
    <scope>NUCLEOTIDE SEQUENCE</scope>
    <source>
        <strain evidence="6">FXH-223</strain>
    </source>
</reference>
<dbReference type="GO" id="GO:0000976">
    <property type="term" value="F:transcription cis-regulatory region binding"/>
    <property type="evidence" value="ECO:0007669"/>
    <property type="project" value="TreeGrafter"/>
</dbReference>